<dbReference type="AlphaFoldDB" id="A0A0C9VZX3"/>
<proteinExistence type="predicted"/>
<feature type="non-terminal residue" evidence="1">
    <location>
        <position position="1"/>
    </location>
</feature>
<evidence type="ECO:0000313" key="2">
    <source>
        <dbReference type="Proteomes" id="UP000054279"/>
    </source>
</evidence>
<feature type="non-terminal residue" evidence="1">
    <location>
        <position position="116"/>
    </location>
</feature>
<organism evidence="1 2">
    <name type="scientific">Sphaerobolus stellatus (strain SS14)</name>
    <dbReference type="NCBI Taxonomy" id="990650"/>
    <lineage>
        <taxon>Eukaryota</taxon>
        <taxon>Fungi</taxon>
        <taxon>Dikarya</taxon>
        <taxon>Basidiomycota</taxon>
        <taxon>Agaricomycotina</taxon>
        <taxon>Agaricomycetes</taxon>
        <taxon>Phallomycetidae</taxon>
        <taxon>Geastrales</taxon>
        <taxon>Sphaerobolaceae</taxon>
        <taxon>Sphaerobolus</taxon>
    </lineage>
</organism>
<protein>
    <submittedName>
        <fullName evidence="1">Unplaced genomic scaffold SPHSTscaffold_41, whole genome shotgun sequence</fullName>
    </submittedName>
</protein>
<dbReference type="OrthoDB" id="2636278at2759"/>
<accession>A0A0C9VZX3</accession>
<reference evidence="1 2" key="1">
    <citation type="submission" date="2014-06" db="EMBL/GenBank/DDBJ databases">
        <title>Evolutionary Origins and Diversification of the Mycorrhizal Mutualists.</title>
        <authorList>
            <consortium name="DOE Joint Genome Institute"/>
            <consortium name="Mycorrhizal Genomics Consortium"/>
            <person name="Kohler A."/>
            <person name="Kuo A."/>
            <person name="Nagy L.G."/>
            <person name="Floudas D."/>
            <person name="Copeland A."/>
            <person name="Barry K.W."/>
            <person name="Cichocki N."/>
            <person name="Veneault-Fourrey C."/>
            <person name="LaButti K."/>
            <person name="Lindquist E.A."/>
            <person name="Lipzen A."/>
            <person name="Lundell T."/>
            <person name="Morin E."/>
            <person name="Murat C."/>
            <person name="Riley R."/>
            <person name="Ohm R."/>
            <person name="Sun H."/>
            <person name="Tunlid A."/>
            <person name="Henrissat B."/>
            <person name="Grigoriev I.V."/>
            <person name="Hibbett D.S."/>
            <person name="Martin F."/>
        </authorList>
    </citation>
    <scope>NUCLEOTIDE SEQUENCE [LARGE SCALE GENOMIC DNA]</scope>
    <source>
        <strain evidence="1 2">SS14</strain>
    </source>
</reference>
<gene>
    <name evidence="1" type="ORF">M422DRAFT_108001</name>
</gene>
<name>A0A0C9VZX3_SPHS4</name>
<dbReference type="HOGENOM" id="CLU_152106_0_0_1"/>
<evidence type="ECO:0000313" key="1">
    <source>
        <dbReference type="EMBL" id="KIJ44680.1"/>
    </source>
</evidence>
<sequence length="116" mass="12983">IEPFIDPALFTPSKRARIMAESLLQSTSGSYLVSSDPIKSHYLPFAPVLEAPPRVSEADWNLLKEPDGWRPVSNVEEENRQLRIALGAAQHHIQARDSIIEGNCAQMIIQNLHTLK</sequence>
<keyword evidence="2" id="KW-1185">Reference proteome</keyword>
<dbReference type="Proteomes" id="UP000054279">
    <property type="component" value="Unassembled WGS sequence"/>
</dbReference>
<dbReference type="EMBL" id="KN837116">
    <property type="protein sequence ID" value="KIJ44680.1"/>
    <property type="molecule type" value="Genomic_DNA"/>
</dbReference>